<organism evidence="2 3">
    <name type="scientific">Streptomyces johnsoniae</name>
    <dbReference type="NCBI Taxonomy" id="3075532"/>
    <lineage>
        <taxon>Bacteria</taxon>
        <taxon>Bacillati</taxon>
        <taxon>Actinomycetota</taxon>
        <taxon>Actinomycetes</taxon>
        <taxon>Kitasatosporales</taxon>
        <taxon>Streptomycetaceae</taxon>
        <taxon>Streptomyces</taxon>
    </lineage>
</organism>
<dbReference type="InterPro" id="IPR058070">
    <property type="entry name" value="MmpB-like"/>
</dbReference>
<sequence>MRWSDMRERPDEEARAAQAMLARLGWVLAAAMGLVVLLLAR</sequence>
<name>A0ABU2SEA7_9ACTN</name>
<protein>
    <submittedName>
        <fullName evidence="2">Uncharacterized protein</fullName>
    </submittedName>
</protein>
<comment type="caution">
    <text evidence="2">The sequence shown here is derived from an EMBL/GenBank/DDBJ whole genome shotgun (WGS) entry which is preliminary data.</text>
</comment>
<dbReference type="RefSeq" id="WP_311621126.1">
    <property type="nucleotide sequence ID" value="NZ_JAVREV010000024.1"/>
</dbReference>
<proteinExistence type="predicted"/>
<feature type="transmembrane region" description="Helical" evidence="1">
    <location>
        <begin position="21"/>
        <end position="40"/>
    </location>
</feature>
<keyword evidence="3" id="KW-1185">Reference proteome</keyword>
<dbReference type="Proteomes" id="UP001183615">
    <property type="component" value="Unassembled WGS sequence"/>
</dbReference>
<keyword evidence="1" id="KW-0812">Transmembrane</keyword>
<dbReference type="NCBIfam" id="NF047320">
    <property type="entry name" value="morpho_MmpB"/>
    <property type="match status" value="1"/>
</dbReference>
<accession>A0ABU2SEA7</accession>
<reference evidence="3" key="1">
    <citation type="submission" date="2023-07" db="EMBL/GenBank/DDBJ databases">
        <title>30 novel species of actinomycetes from the DSMZ collection.</title>
        <authorList>
            <person name="Nouioui I."/>
        </authorList>
    </citation>
    <scope>NUCLEOTIDE SEQUENCE [LARGE SCALE GENOMIC DNA]</scope>
    <source>
        <strain evidence="3">DSM 41886</strain>
    </source>
</reference>
<evidence type="ECO:0000256" key="1">
    <source>
        <dbReference type="SAM" id="Phobius"/>
    </source>
</evidence>
<keyword evidence="1" id="KW-0472">Membrane</keyword>
<keyword evidence="1" id="KW-1133">Transmembrane helix</keyword>
<dbReference type="Pfam" id="PF26627">
    <property type="entry name" value="MmpB"/>
    <property type="match status" value="1"/>
</dbReference>
<evidence type="ECO:0000313" key="2">
    <source>
        <dbReference type="EMBL" id="MDT0447001.1"/>
    </source>
</evidence>
<gene>
    <name evidence="2" type="ORF">RM779_31065</name>
</gene>
<evidence type="ECO:0000313" key="3">
    <source>
        <dbReference type="Proteomes" id="UP001183615"/>
    </source>
</evidence>
<dbReference type="EMBL" id="JAVREV010000024">
    <property type="protein sequence ID" value="MDT0447001.1"/>
    <property type="molecule type" value="Genomic_DNA"/>
</dbReference>